<organism evidence="2 4">
    <name type="scientific">Legionella moravica</name>
    <dbReference type="NCBI Taxonomy" id="39962"/>
    <lineage>
        <taxon>Bacteria</taxon>
        <taxon>Pseudomonadati</taxon>
        <taxon>Pseudomonadota</taxon>
        <taxon>Gammaproteobacteria</taxon>
        <taxon>Legionellales</taxon>
        <taxon>Legionellaceae</taxon>
        <taxon>Legionella</taxon>
    </lineage>
</organism>
<reference evidence="2 4" key="2">
    <citation type="submission" date="2018-06" db="EMBL/GenBank/DDBJ databases">
        <authorList>
            <consortium name="Pathogen Informatics"/>
            <person name="Doyle S."/>
        </authorList>
    </citation>
    <scope>NUCLEOTIDE SEQUENCE [LARGE SCALE GENOMIC DNA]</scope>
    <source>
        <strain evidence="2 4">NCTC12239</strain>
    </source>
</reference>
<dbReference type="Gene3D" id="1.20.5.420">
    <property type="entry name" value="Immunoglobulin FC, subunit C"/>
    <property type="match status" value="1"/>
</dbReference>
<keyword evidence="3" id="KW-1185">Reference proteome</keyword>
<dbReference type="Pfam" id="PF09475">
    <property type="entry name" value="Dot_icm_IcmQ"/>
    <property type="match status" value="1"/>
</dbReference>
<evidence type="ECO:0000313" key="1">
    <source>
        <dbReference type="EMBL" id="KTD32654.1"/>
    </source>
</evidence>
<dbReference type="STRING" id="39962.Lmor_2083"/>
<dbReference type="Proteomes" id="UP000254040">
    <property type="component" value="Unassembled WGS sequence"/>
</dbReference>
<dbReference type="InterPro" id="IPR043089">
    <property type="entry name" value="Dot_Icm_IcmQ_C"/>
</dbReference>
<evidence type="ECO:0000313" key="4">
    <source>
        <dbReference type="Proteomes" id="UP000254040"/>
    </source>
</evidence>
<dbReference type="Gene3D" id="3.20.170.50">
    <property type="entry name" value="Dot/Icm secretion system IcmQ, C-terminal domain"/>
    <property type="match status" value="1"/>
</dbReference>
<evidence type="ECO:0000313" key="2">
    <source>
        <dbReference type="EMBL" id="STX61478.1"/>
    </source>
</evidence>
<reference evidence="1 3" key="1">
    <citation type="submission" date="2015-11" db="EMBL/GenBank/DDBJ databases">
        <title>Genomic analysis of 38 Legionella species identifies large and diverse effector repertoires.</title>
        <authorList>
            <person name="Burstein D."/>
            <person name="Amaro F."/>
            <person name="Zusman T."/>
            <person name="Lifshitz Z."/>
            <person name="Cohen O."/>
            <person name="Gilbert J.A."/>
            <person name="Pupko T."/>
            <person name="Shuman H.A."/>
            <person name="Segal G."/>
        </authorList>
    </citation>
    <scope>NUCLEOTIDE SEQUENCE [LARGE SCALE GENOMIC DNA]</scope>
    <source>
        <strain evidence="1 3">ATCC 43877</strain>
    </source>
</reference>
<protein>
    <submittedName>
        <fullName evidence="2">IcmQ protein</fullName>
    </submittedName>
</protein>
<evidence type="ECO:0000313" key="3">
    <source>
        <dbReference type="Proteomes" id="UP000054985"/>
    </source>
</evidence>
<name>A0A378JVT1_9GAMM</name>
<dbReference type="EMBL" id="UGOG01000001">
    <property type="protein sequence ID" value="STX61478.1"/>
    <property type="molecule type" value="Genomic_DNA"/>
</dbReference>
<sequence>MPSHQSIDVMKDRLSDEQNEVILKALNDAIEKGPWDKSNFLKVVGKNLIEIRDGFINQLGASSRAQLKAESHLANRIALRSGQQEIYISLYSSDGTSIQSWEKIIANLPKQMISRPIYADEADVKALLKTKENKQNEAYVAIYINQSDILPLSSDKAPVDKLGKMLLSLKDKTLNLDNISRFVHSTGVYKFERNRLIKIS</sequence>
<dbReference type="Proteomes" id="UP000054985">
    <property type="component" value="Unassembled WGS sequence"/>
</dbReference>
<proteinExistence type="predicted"/>
<dbReference type="AlphaFoldDB" id="A0A378JVT1"/>
<accession>A0A378JVT1</accession>
<dbReference type="InterPro" id="IPR013365">
    <property type="entry name" value="Dot_Icm_IcmQ"/>
</dbReference>
<dbReference type="NCBIfam" id="TIGR02527">
    <property type="entry name" value="dot_icm_IcmQ"/>
    <property type="match status" value="1"/>
</dbReference>
<gene>
    <name evidence="1" type="ORF">Lmor_2083</name>
    <name evidence="2" type="ORF">NCTC12239_00393</name>
</gene>
<dbReference type="EMBL" id="LNYN01000027">
    <property type="protein sequence ID" value="KTD32654.1"/>
    <property type="molecule type" value="Genomic_DNA"/>
</dbReference>